<evidence type="ECO:0000259" key="7">
    <source>
        <dbReference type="SMART" id="SM00385"/>
    </source>
</evidence>
<dbReference type="InterPro" id="IPR004367">
    <property type="entry name" value="Cyclin_C-dom"/>
</dbReference>
<dbReference type="PROSITE" id="PS00292">
    <property type="entry name" value="CYCLINS"/>
    <property type="match status" value="1"/>
</dbReference>
<dbReference type="EMBL" id="JANBQB010000621">
    <property type="protein sequence ID" value="KAJ1974678.1"/>
    <property type="molecule type" value="Genomic_DNA"/>
</dbReference>
<evidence type="ECO:0000256" key="5">
    <source>
        <dbReference type="RuleBase" id="RU000383"/>
    </source>
</evidence>
<evidence type="ECO:0000259" key="8">
    <source>
        <dbReference type="SMART" id="SM01332"/>
    </source>
</evidence>
<evidence type="ECO:0000256" key="6">
    <source>
        <dbReference type="SAM" id="MobiDB-lite"/>
    </source>
</evidence>
<evidence type="ECO:0000256" key="2">
    <source>
        <dbReference type="ARBA" id="ARBA00022618"/>
    </source>
</evidence>
<feature type="region of interest" description="Disordered" evidence="6">
    <location>
        <begin position="110"/>
        <end position="132"/>
    </location>
</feature>
<gene>
    <name evidence="9" type="primary">CLB4_1</name>
    <name evidence="9" type="ORF">H4R34_004627</name>
</gene>
<dbReference type="InterPro" id="IPR006671">
    <property type="entry name" value="Cyclin_N"/>
</dbReference>
<dbReference type="InterPro" id="IPR048258">
    <property type="entry name" value="Cyclins_cyclin-box"/>
</dbReference>
<evidence type="ECO:0000256" key="4">
    <source>
        <dbReference type="ARBA" id="ARBA00023306"/>
    </source>
</evidence>
<dbReference type="GO" id="GO:0051301">
    <property type="term" value="P:cell division"/>
    <property type="evidence" value="ECO:0007669"/>
    <property type="project" value="UniProtKB-KW"/>
</dbReference>
<keyword evidence="10" id="KW-1185">Reference proteome</keyword>
<comment type="similarity">
    <text evidence="1">Belongs to the cyclin family. Cyclin AB subfamily.</text>
</comment>
<dbReference type="InterPro" id="IPR013763">
    <property type="entry name" value="Cyclin-like_dom"/>
</dbReference>
<dbReference type="FunFam" id="1.10.472.10:FF:000005">
    <property type="entry name" value="G2/mitotic-specific cyclin B"/>
    <property type="match status" value="1"/>
</dbReference>
<feature type="region of interest" description="Disordered" evidence="6">
    <location>
        <begin position="172"/>
        <end position="211"/>
    </location>
</feature>
<dbReference type="AlphaFoldDB" id="A0A9W8B3U0"/>
<keyword evidence="3 5" id="KW-0195">Cyclin</keyword>
<feature type="domain" description="Cyclin-like" evidence="7">
    <location>
        <begin position="410"/>
        <end position="494"/>
    </location>
</feature>
<dbReference type="Pfam" id="PF00134">
    <property type="entry name" value="Cyclin_N"/>
    <property type="match status" value="1"/>
</dbReference>
<feature type="compositionally biased region" description="Low complexity" evidence="6">
    <location>
        <begin position="190"/>
        <end position="209"/>
    </location>
</feature>
<evidence type="ECO:0000256" key="3">
    <source>
        <dbReference type="ARBA" id="ARBA00023127"/>
    </source>
</evidence>
<dbReference type="Gene3D" id="1.10.472.10">
    <property type="entry name" value="Cyclin-like"/>
    <property type="match status" value="2"/>
</dbReference>
<dbReference type="SUPFAM" id="SSF47954">
    <property type="entry name" value="Cyclin-like"/>
    <property type="match status" value="2"/>
</dbReference>
<feature type="domain" description="Cyclin-like" evidence="7">
    <location>
        <begin position="507"/>
        <end position="588"/>
    </location>
</feature>
<comment type="caution">
    <text evidence="9">The sequence shown here is derived from an EMBL/GenBank/DDBJ whole genome shotgun (WGS) entry which is preliminary data.</text>
</comment>
<sequence>MFHAPTGRTRLATRRLVGDENSVTSNGLGKDKLGTTATAKLIKAAAATGAATKKNHTLLKSKALTGAKSIGARPGTALATKALNAKRSASGDGNGGATVGLGFKANGSIAPKPSMIRPSKARSASAEPPSVTAASTIPTAHTYSTRLRMARGSGPGTNHHTINGRLGVMRSRSASATNTRPGPTVRPGLRSKGSAASLSHSRSLRVVRGQRSTDSMVVTDLITPAAITDSSTGCSDEAGSVDEDSVVSTTSTQSHPKPMARHDSQTTVVGDAELTTTEHEDAAMDLDDKVNKDHCGVHLSKHTHLDGDEDDHCRRLAMDDQSDTASVQTVTEANSALEIEGAKAEDKTSLEFIMAHFQEDIDPYDTTMVPEYCNDIFTYLRQLEVRMLPSPTYMDKQHELEWNMRSILVDWLVQVHWRFCLLPETLFLCVNYIDRFLSHKAVSLEKLQLVGATALLIAAKFEEIHVPSISDFVYMVDNAYTCDEIMKAERFMISLLGFDLAFPGPMSFLRRISKADDYDIQTRTLAKYLIEVTIMDQRFLPFTASKVAAAGHFLARRLLNKGSWTDAHVYYSEYTEAMLQDVLKVLIDLLGNYKSHRAIYDKYSDRKFMKASLFVRQWLATNPAESLLTSAPAPQDARS</sequence>
<dbReference type="SMART" id="SM00385">
    <property type="entry name" value="CYCLIN"/>
    <property type="match status" value="2"/>
</dbReference>
<evidence type="ECO:0000313" key="10">
    <source>
        <dbReference type="Proteomes" id="UP001151582"/>
    </source>
</evidence>
<keyword evidence="2" id="KW-0132">Cell division</keyword>
<dbReference type="InterPro" id="IPR036915">
    <property type="entry name" value="Cyclin-like_sf"/>
</dbReference>
<organism evidence="9 10">
    <name type="scientific">Dimargaris verticillata</name>
    <dbReference type="NCBI Taxonomy" id="2761393"/>
    <lineage>
        <taxon>Eukaryota</taxon>
        <taxon>Fungi</taxon>
        <taxon>Fungi incertae sedis</taxon>
        <taxon>Zoopagomycota</taxon>
        <taxon>Kickxellomycotina</taxon>
        <taxon>Dimargaritomycetes</taxon>
        <taxon>Dimargaritales</taxon>
        <taxon>Dimargaritaceae</taxon>
        <taxon>Dimargaris</taxon>
    </lineage>
</organism>
<dbReference type="PANTHER" id="PTHR10177">
    <property type="entry name" value="CYCLINS"/>
    <property type="match status" value="1"/>
</dbReference>
<evidence type="ECO:0000256" key="1">
    <source>
        <dbReference type="ARBA" id="ARBA00006955"/>
    </source>
</evidence>
<dbReference type="SMART" id="SM01332">
    <property type="entry name" value="Cyclin_C"/>
    <property type="match status" value="1"/>
</dbReference>
<reference evidence="9" key="1">
    <citation type="submission" date="2022-07" db="EMBL/GenBank/DDBJ databases">
        <title>Phylogenomic reconstructions and comparative analyses of Kickxellomycotina fungi.</title>
        <authorList>
            <person name="Reynolds N.K."/>
            <person name="Stajich J.E."/>
            <person name="Barry K."/>
            <person name="Grigoriev I.V."/>
            <person name="Crous P."/>
            <person name="Smith M.E."/>
        </authorList>
    </citation>
    <scope>NUCLEOTIDE SEQUENCE</scope>
    <source>
        <strain evidence="9">RSA 567</strain>
    </source>
</reference>
<dbReference type="Proteomes" id="UP001151582">
    <property type="component" value="Unassembled WGS sequence"/>
</dbReference>
<dbReference type="CDD" id="cd20512">
    <property type="entry name" value="CYCLIN_CLBs_yeast_rpt2"/>
    <property type="match status" value="1"/>
</dbReference>
<keyword evidence="4" id="KW-0131">Cell cycle</keyword>
<dbReference type="OrthoDB" id="5590282at2759"/>
<protein>
    <submittedName>
        <fullName evidence="9">B-type cyclin</fullName>
    </submittedName>
</protein>
<dbReference type="CDD" id="cd20568">
    <property type="entry name" value="CYCLIN_CLBs_yeast_rpt1"/>
    <property type="match status" value="1"/>
</dbReference>
<dbReference type="GO" id="GO:0044772">
    <property type="term" value="P:mitotic cell cycle phase transition"/>
    <property type="evidence" value="ECO:0007669"/>
    <property type="project" value="UniProtKB-ARBA"/>
</dbReference>
<name>A0A9W8B3U0_9FUNG</name>
<dbReference type="Pfam" id="PF02984">
    <property type="entry name" value="Cyclin_C"/>
    <property type="match status" value="1"/>
</dbReference>
<proteinExistence type="inferred from homology"/>
<dbReference type="FunFam" id="1.10.472.10:FF:000001">
    <property type="entry name" value="G2/mitotic-specific cyclin"/>
    <property type="match status" value="1"/>
</dbReference>
<evidence type="ECO:0000313" key="9">
    <source>
        <dbReference type="EMBL" id="KAJ1974678.1"/>
    </source>
</evidence>
<feature type="compositionally biased region" description="Polar residues" evidence="6">
    <location>
        <begin position="172"/>
        <end position="181"/>
    </location>
</feature>
<feature type="domain" description="Cyclin C-terminal" evidence="8">
    <location>
        <begin position="503"/>
        <end position="617"/>
    </location>
</feature>
<dbReference type="InterPro" id="IPR039361">
    <property type="entry name" value="Cyclin"/>
</dbReference>
<dbReference type="GO" id="GO:0016538">
    <property type="term" value="F:cyclin-dependent protein serine/threonine kinase regulator activity"/>
    <property type="evidence" value="ECO:0007669"/>
    <property type="project" value="UniProtKB-ARBA"/>
</dbReference>
<accession>A0A9W8B3U0</accession>